<keyword evidence="2" id="KW-1133">Transmembrane helix</keyword>
<feature type="transmembrane region" description="Helical" evidence="2">
    <location>
        <begin position="118"/>
        <end position="141"/>
    </location>
</feature>
<feature type="transmembrane region" description="Helical" evidence="2">
    <location>
        <begin position="162"/>
        <end position="182"/>
    </location>
</feature>
<evidence type="ECO:0008006" key="5">
    <source>
        <dbReference type="Google" id="ProtNLM"/>
    </source>
</evidence>
<evidence type="ECO:0000313" key="4">
    <source>
        <dbReference type="Proteomes" id="UP001519287"/>
    </source>
</evidence>
<name>A0ABS4J3R0_9BACL</name>
<accession>A0ABS4J3R0</accession>
<gene>
    <name evidence="3" type="ORF">J2Z66_006114</name>
</gene>
<feature type="transmembrane region" description="Helical" evidence="2">
    <location>
        <begin position="91"/>
        <end position="112"/>
    </location>
</feature>
<evidence type="ECO:0000313" key="3">
    <source>
        <dbReference type="EMBL" id="MBP1994478.1"/>
    </source>
</evidence>
<feature type="compositionally biased region" description="Basic and acidic residues" evidence="1">
    <location>
        <begin position="14"/>
        <end position="23"/>
    </location>
</feature>
<dbReference type="EMBL" id="JAGGLB010000025">
    <property type="protein sequence ID" value="MBP1994478.1"/>
    <property type="molecule type" value="Genomic_DNA"/>
</dbReference>
<keyword evidence="2" id="KW-0812">Transmembrane</keyword>
<protein>
    <recommendedName>
        <fullName evidence="5">ABC-2 family transporter protein</fullName>
    </recommendedName>
</protein>
<evidence type="ECO:0000256" key="2">
    <source>
        <dbReference type="SAM" id="Phobius"/>
    </source>
</evidence>
<feature type="transmembrane region" description="Helical" evidence="2">
    <location>
        <begin position="224"/>
        <end position="245"/>
    </location>
</feature>
<feature type="transmembrane region" description="Helical" evidence="2">
    <location>
        <begin position="251"/>
        <end position="270"/>
    </location>
</feature>
<comment type="caution">
    <text evidence="3">The sequence shown here is derived from an EMBL/GenBank/DDBJ whole genome shotgun (WGS) entry which is preliminary data.</text>
</comment>
<feature type="region of interest" description="Disordered" evidence="1">
    <location>
        <begin position="1"/>
        <end position="25"/>
    </location>
</feature>
<reference evidence="3 4" key="1">
    <citation type="submission" date="2021-03" db="EMBL/GenBank/DDBJ databases">
        <title>Genomic Encyclopedia of Type Strains, Phase IV (KMG-IV): sequencing the most valuable type-strain genomes for metagenomic binning, comparative biology and taxonomic classification.</title>
        <authorList>
            <person name="Goeker M."/>
        </authorList>
    </citation>
    <scope>NUCLEOTIDE SEQUENCE [LARGE SCALE GENOMIC DNA]</scope>
    <source>
        <strain evidence="3 4">DSM 26048</strain>
    </source>
</reference>
<evidence type="ECO:0000256" key="1">
    <source>
        <dbReference type="SAM" id="MobiDB-lite"/>
    </source>
</evidence>
<dbReference type="RefSeq" id="WP_209976314.1">
    <property type="nucleotide sequence ID" value="NZ_JAGGLB010000025.1"/>
</dbReference>
<proteinExistence type="predicted"/>
<feature type="transmembrane region" description="Helical" evidence="2">
    <location>
        <begin position="194"/>
        <end position="212"/>
    </location>
</feature>
<dbReference type="Proteomes" id="UP001519287">
    <property type="component" value="Unassembled WGS sequence"/>
</dbReference>
<feature type="compositionally biased region" description="Polar residues" evidence="1">
    <location>
        <begin position="1"/>
        <end position="11"/>
    </location>
</feature>
<organism evidence="3 4">
    <name type="scientific">Paenibacillus eucommiae</name>
    <dbReference type="NCBI Taxonomy" id="1355755"/>
    <lineage>
        <taxon>Bacteria</taxon>
        <taxon>Bacillati</taxon>
        <taxon>Bacillota</taxon>
        <taxon>Bacilli</taxon>
        <taxon>Bacillales</taxon>
        <taxon>Paenibacillaceae</taxon>
        <taxon>Paenibacillus</taxon>
    </lineage>
</organism>
<keyword evidence="4" id="KW-1185">Reference proteome</keyword>
<sequence>MMDKLNPNQKNNRNHQEDLKLDPQDDLTNDAVDEIVRHLQLMPEPPLPGGFVEEAMAGWRRSREKRVLPSLVSPTPLNLQQMARILFLQGLWRDVVWGVLLFALGFLVLNVGKVLPPMLILPVVGCIPLLVVVSNTARHALCGMGELTRSLRIPLQWYVQARFLLVGVVSLVLNEIVTVAFFPLWGEEVLSRVALLWCIPTLVNAAIALILSARIRSVGQLASVLVLLPVFWLILLSGEPIAVWTASVELFWLWGLAIAAAVLLGGAMLMNGKYLKKGGFLLGA</sequence>
<keyword evidence="2" id="KW-0472">Membrane</keyword>